<feature type="domain" description="FRG" evidence="1">
    <location>
        <begin position="20"/>
        <end position="115"/>
    </location>
</feature>
<evidence type="ECO:0000313" key="2">
    <source>
        <dbReference type="EMBL" id="PYE36462.1"/>
    </source>
</evidence>
<sequence length="240" mass="28431">MSAWNRFLEEVKQAENELGNPREIWYRGHSQESWKLNPSLLRYSDWENKEKELFFEFSQTASRLFDKRNNEWEILFDMQHYWIPTRLLDWTTVMGVAIAFILHADYEGAENSCLYILDPRSLNQLSGRNEVISLPDDKKFDYKSIYWEHNPVKIEKPIAVRPHQQSARLLAQKGVFTVHGNLNDSFENSATDCYRKIVLPNEAKEEARIFLKWANLDEYTIYPDIVGMSQHIKRKILKGE</sequence>
<accession>A0A2V4URS1</accession>
<dbReference type="Pfam" id="PF08867">
    <property type="entry name" value="FRG"/>
    <property type="match status" value="1"/>
</dbReference>
<organism evidence="2 3">
    <name type="scientific">Psychrobacter fozii</name>
    <dbReference type="NCBI Taxonomy" id="198480"/>
    <lineage>
        <taxon>Bacteria</taxon>
        <taxon>Pseudomonadati</taxon>
        <taxon>Pseudomonadota</taxon>
        <taxon>Gammaproteobacteria</taxon>
        <taxon>Moraxellales</taxon>
        <taxon>Moraxellaceae</taxon>
        <taxon>Psychrobacter</taxon>
    </lineage>
</organism>
<proteinExistence type="predicted"/>
<protein>
    <submittedName>
        <fullName evidence="2">FRG domain-containing protein</fullName>
    </submittedName>
</protein>
<dbReference type="EMBL" id="QJSU01000016">
    <property type="protein sequence ID" value="PYE36462.1"/>
    <property type="molecule type" value="Genomic_DNA"/>
</dbReference>
<reference evidence="2 3" key="1">
    <citation type="submission" date="2018-06" db="EMBL/GenBank/DDBJ databases">
        <title>Genomic Encyclopedia of Type Strains, Phase III (KMG-III): the genomes of soil and plant-associated and newly described type strains.</title>
        <authorList>
            <person name="Whitman W."/>
        </authorList>
    </citation>
    <scope>NUCLEOTIDE SEQUENCE [LARGE SCALE GENOMIC DNA]</scope>
    <source>
        <strain evidence="2 3">CECT 5889</strain>
    </source>
</reference>
<evidence type="ECO:0000259" key="1">
    <source>
        <dbReference type="SMART" id="SM00901"/>
    </source>
</evidence>
<keyword evidence="3" id="KW-1185">Reference proteome</keyword>
<dbReference type="InterPro" id="IPR014966">
    <property type="entry name" value="FRG-dom"/>
</dbReference>
<dbReference type="AlphaFoldDB" id="A0A2V4URS1"/>
<comment type="caution">
    <text evidence="2">The sequence shown here is derived from an EMBL/GenBank/DDBJ whole genome shotgun (WGS) entry which is preliminary data.</text>
</comment>
<gene>
    <name evidence="2" type="ORF">DFP82_11621</name>
</gene>
<dbReference type="RefSeq" id="WP_110924412.1">
    <property type="nucleotide sequence ID" value="NZ_QJSU01000016.1"/>
</dbReference>
<evidence type="ECO:0000313" key="3">
    <source>
        <dbReference type="Proteomes" id="UP000247746"/>
    </source>
</evidence>
<dbReference type="OrthoDB" id="9816036at2"/>
<dbReference type="Proteomes" id="UP000247746">
    <property type="component" value="Unassembled WGS sequence"/>
</dbReference>
<dbReference type="SMART" id="SM00901">
    <property type="entry name" value="FRG"/>
    <property type="match status" value="1"/>
</dbReference>
<name>A0A2V4URS1_9GAMM</name>